<sequence>MKEGGKWEDEDKSLKEGDGPYHLWLMTGSTICKGNPVTQSTLFFSTCYQHCYWEASTIL</sequence>
<proteinExistence type="predicted"/>
<accession>A0ACB7WJV4</accession>
<gene>
    <name evidence="1" type="ORF">IHE45_03G042000</name>
</gene>
<keyword evidence="2" id="KW-1185">Reference proteome</keyword>
<evidence type="ECO:0000313" key="1">
    <source>
        <dbReference type="EMBL" id="KAH7688597.1"/>
    </source>
</evidence>
<organism evidence="1 2">
    <name type="scientific">Dioscorea alata</name>
    <name type="common">Purple yam</name>
    <dbReference type="NCBI Taxonomy" id="55571"/>
    <lineage>
        <taxon>Eukaryota</taxon>
        <taxon>Viridiplantae</taxon>
        <taxon>Streptophyta</taxon>
        <taxon>Embryophyta</taxon>
        <taxon>Tracheophyta</taxon>
        <taxon>Spermatophyta</taxon>
        <taxon>Magnoliopsida</taxon>
        <taxon>Liliopsida</taxon>
        <taxon>Dioscoreales</taxon>
        <taxon>Dioscoreaceae</taxon>
        <taxon>Dioscorea</taxon>
    </lineage>
</organism>
<evidence type="ECO:0000313" key="2">
    <source>
        <dbReference type="Proteomes" id="UP000827976"/>
    </source>
</evidence>
<protein>
    <submittedName>
        <fullName evidence="1">Uncharacterized protein</fullName>
    </submittedName>
</protein>
<reference evidence="2" key="1">
    <citation type="journal article" date="2022" name="Nat. Commun.">
        <title>Chromosome evolution and the genetic basis of agronomically important traits in greater yam.</title>
        <authorList>
            <person name="Bredeson J.V."/>
            <person name="Lyons J.B."/>
            <person name="Oniyinde I.O."/>
            <person name="Okereke N.R."/>
            <person name="Kolade O."/>
            <person name="Nnabue I."/>
            <person name="Nwadili C.O."/>
            <person name="Hribova E."/>
            <person name="Parker M."/>
            <person name="Nwogha J."/>
            <person name="Shu S."/>
            <person name="Carlson J."/>
            <person name="Kariba R."/>
            <person name="Muthemba S."/>
            <person name="Knop K."/>
            <person name="Barton G.J."/>
            <person name="Sherwood A.V."/>
            <person name="Lopez-Montes A."/>
            <person name="Asiedu R."/>
            <person name="Jamnadass R."/>
            <person name="Muchugi A."/>
            <person name="Goodstein D."/>
            <person name="Egesi C.N."/>
            <person name="Featherston J."/>
            <person name="Asfaw A."/>
            <person name="Simpson G.G."/>
            <person name="Dolezel J."/>
            <person name="Hendre P.S."/>
            <person name="Van Deynze A."/>
            <person name="Kumar P.L."/>
            <person name="Obidiegwu J.E."/>
            <person name="Bhattacharjee R."/>
            <person name="Rokhsar D.S."/>
        </authorList>
    </citation>
    <scope>NUCLEOTIDE SEQUENCE [LARGE SCALE GENOMIC DNA]</scope>
    <source>
        <strain evidence="2">cv. TDa95/00328</strain>
    </source>
</reference>
<dbReference type="EMBL" id="CM037013">
    <property type="protein sequence ID" value="KAH7688597.1"/>
    <property type="molecule type" value="Genomic_DNA"/>
</dbReference>
<comment type="caution">
    <text evidence="1">The sequence shown here is derived from an EMBL/GenBank/DDBJ whole genome shotgun (WGS) entry which is preliminary data.</text>
</comment>
<name>A0ACB7WJV4_DIOAL</name>
<dbReference type="Proteomes" id="UP000827976">
    <property type="component" value="Chromosome 3"/>
</dbReference>